<dbReference type="Proteomes" id="UP000006591">
    <property type="component" value="Chromosome 5"/>
</dbReference>
<keyword evidence="3" id="KW-1185">Reference proteome</keyword>
<proteinExistence type="predicted"/>
<reference evidence="2" key="2">
    <citation type="submission" date="2018-04" db="EMBL/GenBank/DDBJ databases">
        <title>OnivRS2 (Oryza nivara Reference Sequence Version 2).</title>
        <authorList>
            <person name="Zhang J."/>
            <person name="Kudrna D."/>
            <person name="Lee S."/>
            <person name="Talag J."/>
            <person name="Rajasekar S."/>
            <person name="Welchert J."/>
            <person name="Hsing Y.-I."/>
            <person name="Wing R.A."/>
        </authorList>
    </citation>
    <scope>NUCLEOTIDE SEQUENCE [LARGE SCALE GENOMIC DNA]</scope>
    <source>
        <strain evidence="2">SL10</strain>
    </source>
</reference>
<protein>
    <submittedName>
        <fullName evidence="2">Uncharacterized protein</fullName>
    </submittedName>
</protein>
<feature type="region of interest" description="Disordered" evidence="1">
    <location>
        <begin position="52"/>
        <end position="72"/>
    </location>
</feature>
<evidence type="ECO:0000313" key="3">
    <source>
        <dbReference type="Proteomes" id="UP000006591"/>
    </source>
</evidence>
<reference evidence="2" key="1">
    <citation type="submission" date="2015-04" db="UniProtKB">
        <authorList>
            <consortium name="EnsemblPlants"/>
        </authorList>
    </citation>
    <scope>IDENTIFICATION</scope>
    <source>
        <strain evidence="2">SL10</strain>
    </source>
</reference>
<accession>A0A0E0HBS2</accession>
<name>A0A0E0HBS2_ORYNI</name>
<dbReference type="AlphaFoldDB" id="A0A0E0HBS2"/>
<evidence type="ECO:0000256" key="1">
    <source>
        <dbReference type="SAM" id="MobiDB-lite"/>
    </source>
</evidence>
<evidence type="ECO:0000313" key="2">
    <source>
        <dbReference type="EnsemblPlants" id="ONIVA05G09760.2"/>
    </source>
</evidence>
<dbReference type="Gramene" id="ONIVA05G09760.2">
    <property type="protein sequence ID" value="ONIVA05G09760.2"/>
    <property type="gene ID" value="ONIVA05G09760"/>
</dbReference>
<organism evidence="2">
    <name type="scientific">Oryza nivara</name>
    <name type="common">Indian wild rice</name>
    <name type="synonym">Oryza sativa f. spontanea</name>
    <dbReference type="NCBI Taxonomy" id="4536"/>
    <lineage>
        <taxon>Eukaryota</taxon>
        <taxon>Viridiplantae</taxon>
        <taxon>Streptophyta</taxon>
        <taxon>Embryophyta</taxon>
        <taxon>Tracheophyta</taxon>
        <taxon>Spermatophyta</taxon>
        <taxon>Magnoliopsida</taxon>
        <taxon>Liliopsida</taxon>
        <taxon>Poales</taxon>
        <taxon>Poaceae</taxon>
        <taxon>BOP clade</taxon>
        <taxon>Oryzoideae</taxon>
        <taxon>Oryzeae</taxon>
        <taxon>Oryzinae</taxon>
        <taxon>Oryza</taxon>
    </lineage>
</organism>
<dbReference type="EnsemblPlants" id="ONIVA05G09760.2">
    <property type="protein sequence ID" value="ONIVA05G09760.2"/>
    <property type="gene ID" value="ONIVA05G09760"/>
</dbReference>
<sequence length="72" mass="7527">MGGTLLHLQMVPHNVKLNGFSSHLQQVNKPTIPLGAGAGAALVSAFATMMDAKTTDRRSDPDDSPAVPVETN</sequence>